<keyword evidence="3" id="KW-1185">Reference proteome</keyword>
<comment type="caution">
    <text evidence="2">The sequence shown here is derived from an EMBL/GenBank/DDBJ whole genome shotgun (WGS) entry which is preliminary data.</text>
</comment>
<dbReference type="EMBL" id="JAWWNJ010000013">
    <property type="protein sequence ID" value="KAK7042274.1"/>
    <property type="molecule type" value="Genomic_DNA"/>
</dbReference>
<feature type="region of interest" description="Disordered" evidence="1">
    <location>
        <begin position="312"/>
        <end position="339"/>
    </location>
</feature>
<proteinExistence type="predicted"/>
<reference evidence="2 3" key="1">
    <citation type="journal article" date="2024" name="J Genomics">
        <title>Draft genome sequencing and assembly of Favolaschia claudopus CIRM-BRFM 2984 isolated from oak limbs.</title>
        <authorList>
            <person name="Navarro D."/>
            <person name="Drula E."/>
            <person name="Chaduli D."/>
            <person name="Cazenave R."/>
            <person name="Ahrendt S."/>
            <person name="Wang J."/>
            <person name="Lipzen A."/>
            <person name="Daum C."/>
            <person name="Barry K."/>
            <person name="Grigoriev I.V."/>
            <person name="Favel A."/>
            <person name="Rosso M.N."/>
            <person name="Martin F."/>
        </authorList>
    </citation>
    <scope>NUCLEOTIDE SEQUENCE [LARGE SCALE GENOMIC DNA]</scope>
    <source>
        <strain evidence="2 3">CIRM-BRFM 2984</strain>
    </source>
</reference>
<evidence type="ECO:0000313" key="3">
    <source>
        <dbReference type="Proteomes" id="UP001362999"/>
    </source>
</evidence>
<gene>
    <name evidence="2" type="ORF">R3P38DRAFT_2889477</name>
</gene>
<protein>
    <submittedName>
        <fullName evidence="2">Clampless1 Clp1 protein</fullName>
    </submittedName>
</protein>
<feature type="compositionally biased region" description="Low complexity" evidence="1">
    <location>
        <begin position="313"/>
        <end position="339"/>
    </location>
</feature>
<feature type="compositionally biased region" description="Basic residues" evidence="1">
    <location>
        <begin position="35"/>
        <end position="44"/>
    </location>
</feature>
<dbReference type="AlphaFoldDB" id="A0AAW0CQG8"/>
<accession>A0AAW0CQG8</accession>
<sequence>MVLQVKRNENAPPRTFHPHNSIKSIGSRLRSSFHDHKRTHRARTAARGSAHASKQGKHKRTKTSHSATLDFEVATMPQTSMDVEMVDAEPQPRTTKTYRLPKDLLRPVLPEVSIRALVDVDPELTEDLPIEYIRDYMEELGPGLLRAAVTVVANPPKDALPKEIAITVNDHSDYPPPTHMLAIHGRTTPDAPGTARRQVTLVPLHSVVLSLYCARLPKLTPSPSPPTYLSDDRTQLVVPRAKVLPSFATHLAETYTAQALLRHINSVHGLWQNACVLGVLIDELWDMIDLAWEVLLTAMAISQGKAHLMLIRPSSTPPSDAASSSATPEPTSTASTPAP</sequence>
<feature type="compositionally biased region" description="Basic residues" evidence="1">
    <location>
        <begin position="54"/>
        <end position="63"/>
    </location>
</feature>
<evidence type="ECO:0000256" key="1">
    <source>
        <dbReference type="SAM" id="MobiDB-lite"/>
    </source>
</evidence>
<evidence type="ECO:0000313" key="2">
    <source>
        <dbReference type="EMBL" id="KAK7042274.1"/>
    </source>
</evidence>
<dbReference type="Proteomes" id="UP001362999">
    <property type="component" value="Unassembled WGS sequence"/>
</dbReference>
<feature type="region of interest" description="Disordered" evidence="1">
    <location>
        <begin position="1"/>
        <end position="65"/>
    </location>
</feature>
<name>A0AAW0CQG8_9AGAR</name>
<organism evidence="2 3">
    <name type="scientific">Favolaschia claudopus</name>
    <dbReference type="NCBI Taxonomy" id="2862362"/>
    <lineage>
        <taxon>Eukaryota</taxon>
        <taxon>Fungi</taxon>
        <taxon>Dikarya</taxon>
        <taxon>Basidiomycota</taxon>
        <taxon>Agaricomycotina</taxon>
        <taxon>Agaricomycetes</taxon>
        <taxon>Agaricomycetidae</taxon>
        <taxon>Agaricales</taxon>
        <taxon>Marasmiineae</taxon>
        <taxon>Mycenaceae</taxon>
        <taxon>Favolaschia</taxon>
    </lineage>
</organism>